<evidence type="ECO:0000259" key="6">
    <source>
        <dbReference type="PROSITE" id="PS51669"/>
    </source>
</evidence>
<organism evidence="7 8">
    <name type="scientific">Sporomusa acidovorans (strain ATCC 49682 / DSM 3132 / Mol)</name>
    <dbReference type="NCBI Taxonomy" id="1123286"/>
    <lineage>
        <taxon>Bacteria</taxon>
        <taxon>Bacillati</taxon>
        <taxon>Bacillota</taxon>
        <taxon>Negativicutes</taxon>
        <taxon>Selenomonadales</taxon>
        <taxon>Sporomusaceae</taxon>
        <taxon>Sporomusa</taxon>
    </lineage>
</organism>
<evidence type="ECO:0000256" key="4">
    <source>
        <dbReference type="ARBA" id="ARBA00023004"/>
    </source>
</evidence>
<dbReference type="InterPro" id="IPR027467">
    <property type="entry name" value="MopterinOxRdtase_cofactor_BS"/>
</dbReference>
<protein>
    <submittedName>
        <fullName evidence="7">Periplasmic nitrate reductase</fullName>
        <ecNumber evidence="7">1.9.6.1</ecNumber>
    </submittedName>
</protein>
<sequence>MGEWKKTQCNMCAVSCGLEMEVENNKIVNVRPDKDSPKSKDYCCRKGRAAKYYQDNADRLDYPLKRVGKEFVRISWEQAYSEIGAKAKEILDKYGPRTFALAGCGLASAQGEAPIGLTLFKKAIGTQYYYNPIGIEFMGFWWSCGKIFGSQLSVPEPDEKNNDVLIFWGSNSYVAHNFNRSRQVTREFSEDPDRMVITVDPRLSETARMSDMHIALRPGTDSLLIRALIALIIREGWQDQKFIDERVLDFDKVKSWFEGFDIEGALKVCGVPYEQAREFGKILATRNWGTHPDLGVFMGRHNTLNNYLLLMLMVITGKALVKGGSVVANTFVNMGDHTDENDPKVWHTVETDRAPVLGVYPEGVLSTEILSDNPEHLRVLFTSLTNPARSYPDSKAIEKALDKLDLLVVIDIVMTETARHADYVLPGKTAYEAYDFNMFQVTYPETVCQLKHPFIGQIGERKEDGEIWLGIAKAMGLLPPIPNSLYKAAEGDRVIYFTKLLMLVMKHKEYFDILPLIIAETLGKAMGSPTKSMMWAVLITSPLAGTDIIKRAGFTAGKKHRLLQLLPPLKKICIMDNVFQAVDDHPEGVVIGITDNDKENLRHITHKDKKFHLYNDVINDYIQNITPEKEKAELDGDVEYPFVISSGRHSDGGVNGVMRNPATYVYRQPYTLAMNPEDAQECGFVEGQKVRVTTRGGTLVAPVETSYQIARGYFFVPHHFGFTFNGETIGEGVNTLARSVDLDSITGNPFLRYIPCKVEAAEAVGK</sequence>
<dbReference type="EMBL" id="CP155571">
    <property type="protein sequence ID" value="XFO71583.1"/>
    <property type="molecule type" value="Genomic_DNA"/>
</dbReference>
<dbReference type="PROSITE" id="PS51669">
    <property type="entry name" value="4FE4S_MOW_BIS_MGD"/>
    <property type="match status" value="1"/>
</dbReference>
<dbReference type="Pfam" id="PF04879">
    <property type="entry name" value="Molybdop_Fe4S4"/>
    <property type="match status" value="1"/>
</dbReference>
<dbReference type="Pfam" id="PF01568">
    <property type="entry name" value="Molydop_binding"/>
    <property type="match status" value="1"/>
</dbReference>
<keyword evidence="5" id="KW-0411">Iron-sulfur</keyword>
<evidence type="ECO:0000256" key="2">
    <source>
        <dbReference type="ARBA" id="ARBA00022485"/>
    </source>
</evidence>
<dbReference type="Proteomes" id="UP000216052">
    <property type="component" value="Chromosome"/>
</dbReference>
<dbReference type="SUPFAM" id="SSF50692">
    <property type="entry name" value="ADC-like"/>
    <property type="match status" value="1"/>
</dbReference>
<dbReference type="InterPro" id="IPR006657">
    <property type="entry name" value="MoPterin_dinucl-bd_dom"/>
</dbReference>
<dbReference type="SMART" id="SM00926">
    <property type="entry name" value="Molybdop_Fe4S4"/>
    <property type="match status" value="1"/>
</dbReference>
<gene>
    <name evidence="7" type="primary">napA_1</name>
    <name evidence="7" type="ORF">SPACI_016170</name>
</gene>
<dbReference type="PANTHER" id="PTHR43742:SF2">
    <property type="entry name" value="ASSIMILATORY NITRATE REDUCTASE CATALYTIC SUBUNIT"/>
    <property type="match status" value="1"/>
</dbReference>
<keyword evidence="8" id="KW-1185">Reference proteome</keyword>
<dbReference type="InterPro" id="IPR050612">
    <property type="entry name" value="Prok_Mopterin_Oxidored"/>
</dbReference>
<evidence type="ECO:0000256" key="3">
    <source>
        <dbReference type="ARBA" id="ARBA00022723"/>
    </source>
</evidence>
<dbReference type="EC" id="1.9.6.1" evidence="7"/>
<dbReference type="Gene3D" id="3.40.50.740">
    <property type="match status" value="1"/>
</dbReference>
<keyword evidence="4" id="KW-0408">Iron</keyword>
<evidence type="ECO:0000256" key="5">
    <source>
        <dbReference type="ARBA" id="ARBA00023014"/>
    </source>
</evidence>
<dbReference type="InterPro" id="IPR006656">
    <property type="entry name" value="Mopterin_OxRdtase"/>
</dbReference>
<dbReference type="SUPFAM" id="SSF53706">
    <property type="entry name" value="Formate dehydrogenase/DMSO reductase, domains 1-3"/>
    <property type="match status" value="1"/>
</dbReference>
<name>A0ABZ3J083_SPOA4</name>
<proteinExistence type="inferred from homology"/>
<evidence type="ECO:0000256" key="1">
    <source>
        <dbReference type="ARBA" id="ARBA00010312"/>
    </source>
</evidence>
<accession>A0ABZ3J083</accession>
<dbReference type="PANTHER" id="PTHR43742">
    <property type="entry name" value="TRIMETHYLAMINE-N-OXIDE REDUCTASE"/>
    <property type="match status" value="1"/>
</dbReference>
<dbReference type="Gene3D" id="3.40.228.10">
    <property type="entry name" value="Dimethylsulfoxide Reductase, domain 2"/>
    <property type="match status" value="1"/>
</dbReference>
<reference evidence="7" key="1">
    <citation type="submission" date="2024-05" db="EMBL/GenBank/DDBJ databases">
        <title>Isolation and characterization of Sporomusa carbonis sp. nov., a carboxydotrophic hydrogenogen in the genus of Sporomusa isolated from a charcoal burning pile.</title>
        <authorList>
            <person name="Boeer T."/>
            <person name="Rosenbaum F."/>
            <person name="Eysell L."/>
            <person name="Mueller V."/>
            <person name="Daniel R."/>
            <person name="Poehlein A."/>
        </authorList>
    </citation>
    <scope>NUCLEOTIDE SEQUENCE [LARGE SCALE GENOMIC DNA]</scope>
    <source>
        <strain evidence="7">DSM 3132</strain>
    </source>
</reference>
<keyword evidence="7" id="KW-0560">Oxidoreductase</keyword>
<keyword evidence="2" id="KW-0004">4Fe-4S</keyword>
<dbReference type="Pfam" id="PF00384">
    <property type="entry name" value="Molybdopterin"/>
    <property type="match status" value="1"/>
</dbReference>
<dbReference type="PROSITE" id="PS00551">
    <property type="entry name" value="MOLYBDOPTERIN_PROK_1"/>
    <property type="match status" value="1"/>
</dbReference>
<evidence type="ECO:0000313" key="7">
    <source>
        <dbReference type="EMBL" id="XFO71583.1"/>
    </source>
</evidence>
<dbReference type="InterPro" id="IPR006963">
    <property type="entry name" value="Mopterin_OxRdtase_4Fe-4S_dom"/>
</dbReference>
<dbReference type="InterPro" id="IPR009010">
    <property type="entry name" value="Asp_de-COase-like_dom_sf"/>
</dbReference>
<feature type="domain" description="4Fe-4S Mo/W bis-MGD-type" evidence="6">
    <location>
        <begin position="2"/>
        <end position="58"/>
    </location>
</feature>
<dbReference type="Gene3D" id="2.20.25.90">
    <property type="entry name" value="ADC-like domains"/>
    <property type="match status" value="1"/>
</dbReference>
<dbReference type="RefSeq" id="WP_093796941.1">
    <property type="nucleotide sequence ID" value="NZ_CP155571.1"/>
</dbReference>
<keyword evidence="3" id="KW-0479">Metal-binding</keyword>
<dbReference type="Gene3D" id="2.40.40.20">
    <property type="match status" value="1"/>
</dbReference>
<evidence type="ECO:0000313" key="8">
    <source>
        <dbReference type="Proteomes" id="UP000216052"/>
    </source>
</evidence>
<dbReference type="GO" id="GO:0050140">
    <property type="term" value="F:nitrate reductase (cytochrome) activity"/>
    <property type="evidence" value="ECO:0007669"/>
    <property type="project" value="UniProtKB-EC"/>
</dbReference>
<comment type="similarity">
    <text evidence="1">Belongs to the prokaryotic molybdopterin-containing oxidoreductase family.</text>
</comment>